<dbReference type="Gene3D" id="3.10.20.90">
    <property type="entry name" value="Phosphatidylinositol 3-kinase Catalytic Subunit, Chain A, domain 1"/>
    <property type="match status" value="1"/>
</dbReference>
<dbReference type="SUPFAM" id="SSF82657">
    <property type="entry name" value="BolA-like"/>
    <property type="match status" value="1"/>
</dbReference>
<dbReference type="AlphaFoldDB" id="A0AAW2RSQ3"/>
<sequence length="325" mass="35865">MYYDGLQWTRISTGPDHSSEIWSYNEFVFAIAENNNQSRMVADDGGYSVEAAAVTGVPALKHDEAAPVELEEGKDAGAGYSGLHSDEELSRDEDIWKKIDAIRVIVGFNAPRRVSYVEELKALYLFTGIEPPSSSVDSSDTAQFANKLNFLMSVIETSYDTDKITLVSSQLKLFEALNSVERPCLCAFIYAAYSVHEDGDKELLEWSVIVYGEGCCFRLSLPPPSNFCIRATADSENPASIGSPLMESMEKKIKEHLSAETVVVKDAYGDGRHVSIEVVSSAFEGQSAVNRQRMVYKAIWEELQDTVHAVDQMTTRTPSEAALGK</sequence>
<protein>
    <submittedName>
        <fullName evidence="2">Protein BOLA4, chloroplastic/mitochondrial</fullName>
    </submittedName>
</protein>
<evidence type="ECO:0000256" key="1">
    <source>
        <dbReference type="RuleBase" id="RU003860"/>
    </source>
</evidence>
<name>A0AAW2RSQ3_9LAMI</name>
<comment type="similarity">
    <text evidence="1">Belongs to the BolA/IbaG family.</text>
</comment>
<gene>
    <name evidence="2" type="ORF">Scaly_0542100</name>
</gene>
<organism evidence="2">
    <name type="scientific">Sesamum calycinum</name>
    <dbReference type="NCBI Taxonomy" id="2727403"/>
    <lineage>
        <taxon>Eukaryota</taxon>
        <taxon>Viridiplantae</taxon>
        <taxon>Streptophyta</taxon>
        <taxon>Embryophyta</taxon>
        <taxon>Tracheophyta</taxon>
        <taxon>Spermatophyta</taxon>
        <taxon>Magnoliopsida</taxon>
        <taxon>eudicotyledons</taxon>
        <taxon>Gunneridae</taxon>
        <taxon>Pentapetalae</taxon>
        <taxon>asterids</taxon>
        <taxon>lamiids</taxon>
        <taxon>Lamiales</taxon>
        <taxon>Pedaliaceae</taxon>
        <taxon>Sesamum</taxon>
    </lineage>
</organism>
<dbReference type="PANTHER" id="PTHR46230:SF4">
    <property type="entry name" value="PROTEIN BOLA4, CHLOROPLASTIC_MITOCHONDRIAL"/>
    <property type="match status" value="1"/>
</dbReference>
<dbReference type="InterPro" id="IPR002634">
    <property type="entry name" value="BolA"/>
</dbReference>
<comment type="caution">
    <text evidence="2">The sequence shown here is derived from an EMBL/GenBank/DDBJ whole genome shotgun (WGS) entry which is preliminary data.</text>
</comment>
<accession>A0AAW2RSQ3</accession>
<proteinExistence type="inferred from homology"/>
<evidence type="ECO:0000313" key="2">
    <source>
        <dbReference type="EMBL" id="KAL0382548.1"/>
    </source>
</evidence>
<dbReference type="PANTHER" id="PTHR46230">
    <property type="match status" value="1"/>
</dbReference>
<dbReference type="GO" id="GO:0009507">
    <property type="term" value="C:chloroplast"/>
    <property type="evidence" value="ECO:0007669"/>
    <property type="project" value="TreeGrafter"/>
</dbReference>
<dbReference type="InterPro" id="IPR036065">
    <property type="entry name" value="BolA-like_sf"/>
</dbReference>
<reference evidence="2" key="2">
    <citation type="journal article" date="2024" name="Plant">
        <title>Genomic evolution and insights into agronomic trait innovations of Sesamum species.</title>
        <authorList>
            <person name="Miao H."/>
            <person name="Wang L."/>
            <person name="Qu L."/>
            <person name="Liu H."/>
            <person name="Sun Y."/>
            <person name="Le M."/>
            <person name="Wang Q."/>
            <person name="Wei S."/>
            <person name="Zheng Y."/>
            <person name="Lin W."/>
            <person name="Duan Y."/>
            <person name="Cao H."/>
            <person name="Xiong S."/>
            <person name="Wang X."/>
            <person name="Wei L."/>
            <person name="Li C."/>
            <person name="Ma Q."/>
            <person name="Ju M."/>
            <person name="Zhao R."/>
            <person name="Li G."/>
            <person name="Mu C."/>
            <person name="Tian Q."/>
            <person name="Mei H."/>
            <person name="Zhang T."/>
            <person name="Gao T."/>
            <person name="Zhang H."/>
        </authorList>
    </citation>
    <scope>NUCLEOTIDE SEQUENCE</scope>
    <source>
        <strain evidence="2">KEN8</strain>
    </source>
</reference>
<dbReference type="EMBL" id="JACGWM010000003">
    <property type="protein sequence ID" value="KAL0382548.1"/>
    <property type="molecule type" value="Genomic_DNA"/>
</dbReference>
<dbReference type="GO" id="GO:0016226">
    <property type="term" value="P:iron-sulfur cluster assembly"/>
    <property type="evidence" value="ECO:0007669"/>
    <property type="project" value="TreeGrafter"/>
</dbReference>
<dbReference type="Pfam" id="PF01722">
    <property type="entry name" value="BolA"/>
    <property type="match status" value="1"/>
</dbReference>
<reference evidence="2" key="1">
    <citation type="submission" date="2020-06" db="EMBL/GenBank/DDBJ databases">
        <authorList>
            <person name="Li T."/>
            <person name="Hu X."/>
            <person name="Zhang T."/>
            <person name="Song X."/>
            <person name="Zhang H."/>
            <person name="Dai N."/>
            <person name="Sheng W."/>
            <person name="Hou X."/>
            <person name="Wei L."/>
        </authorList>
    </citation>
    <scope>NUCLEOTIDE SEQUENCE</scope>
    <source>
        <strain evidence="2">KEN8</strain>
        <tissue evidence="2">Leaf</tissue>
    </source>
</reference>